<organism evidence="3 4">
    <name type="scientific">Dissophora globulifera</name>
    <dbReference type="NCBI Taxonomy" id="979702"/>
    <lineage>
        <taxon>Eukaryota</taxon>
        <taxon>Fungi</taxon>
        <taxon>Fungi incertae sedis</taxon>
        <taxon>Mucoromycota</taxon>
        <taxon>Mortierellomycotina</taxon>
        <taxon>Mortierellomycetes</taxon>
        <taxon>Mortierellales</taxon>
        <taxon>Mortierellaceae</taxon>
        <taxon>Dissophora</taxon>
    </lineage>
</organism>
<dbReference type="InterPro" id="IPR013087">
    <property type="entry name" value="Znf_C2H2_type"/>
</dbReference>
<dbReference type="OrthoDB" id="2421942at2759"/>
<evidence type="ECO:0000259" key="2">
    <source>
        <dbReference type="PROSITE" id="PS00028"/>
    </source>
</evidence>
<feature type="domain" description="C2H2-type" evidence="2">
    <location>
        <begin position="38"/>
        <end position="60"/>
    </location>
</feature>
<gene>
    <name evidence="3" type="ORF">BGZ99_006919</name>
</gene>
<dbReference type="Proteomes" id="UP000738325">
    <property type="component" value="Unassembled WGS sequence"/>
</dbReference>
<feature type="compositionally biased region" description="Basic and acidic residues" evidence="1">
    <location>
        <begin position="62"/>
        <end position="75"/>
    </location>
</feature>
<protein>
    <recommendedName>
        <fullName evidence="2">C2H2-type domain-containing protein</fullName>
    </recommendedName>
</protein>
<name>A0A9P6URD5_9FUNG</name>
<feature type="domain" description="C2H2-type" evidence="2">
    <location>
        <begin position="107"/>
        <end position="127"/>
    </location>
</feature>
<keyword evidence="4" id="KW-1185">Reference proteome</keyword>
<dbReference type="EMBL" id="JAAAIP010000483">
    <property type="protein sequence ID" value="KAG0316410.1"/>
    <property type="molecule type" value="Genomic_DNA"/>
</dbReference>
<proteinExistence type="predicted"/>
<dbReference type="PROSITE" id="PS00028">
    <property type="entry name" value="ZINC_FINGER_C2H2_1"/>
    <property type="match status" value="2"/>
</dbReference>
<sequence>MSLKCRFCKSPDFRSARSLRSHISLIHDGGERLGPLHCTFVGCQSEYHSRTRFQQHLASHCNKDDNEGEVNDRDQGGNGDQDGNEDQSGTRDQEVNEDSKESNRYMCSTCQKVYISLEDFDTHLNGHEEIALDNCLQNTLEDEDEAALLEITSELTEIIKNKEVVELMLTWVEPSVCIHESGERTMAMLTPSSTKRLLDDPIVEVQPMKRRAKGVDTDPIDLKLALTGHRLGSLLETSCYEPVEPFLYLADFSTRAGEIAKTFAGALLQWESTAVLLLKVEVYGRSPSEDVHGFDLAKPSWDLKTVAVITHDHTRKLLIGTLSFSVLVTAALNITTGDISVGASTALHISNKTRLWRRKDWLLNPLVERQLRSKFDHAITFAKTAAVFYLFASWECQPVTIFRLLDHYRGKSSSGTKAVAILFNEIGRTQSITKQLLQDLLADIGTGSCSVTTTLQAVLASFKEDEQERPLSKDQKTSRLLRSLADGVCGTIRSLNNDKVATAIKARSEALLQDKPCCQH</sequence>
<comment type="caution">
    <text evidence="3">The sequence shown here is derived from an EMBL/GenBank/DDBJ whole genome shotgun (WGS) entry which is preliminary data.</text>
</comment>
<evidence type="ECO:0000313" key="4">
    <source>
        <dbReference type="Proteomes" id="UP000738325"/>
    </source>
</evidence>
<evidence type="ECO:0000256" key="1">
    <source>
        <dbReference type="SAM" id="MobiDB-lite"/>
    </source>
</evidence>
<evidence type="ECO:0000313" key="3">
    <source>
        <dbReference type="EMBL" id="KAG0316410.1"/>
    </source>
</evidence>
<feature type="compositionally biased region" description="Basic and acidic residues" evidence="1">
    <location>
        <begin position="88"/>
        <end position="102"/>
    </location>
</feature>
<reference evidence="3" key="1">
    <citation type="journal article" date="2020" name="Fungal Divers.">
        <title>Resolving the Mortierellaceae phylogeny through synthesis of multi-gene phylogenetics and phylogenomics.</title>
        <authorList>
            <person name="Vandepol N."/>
            <person name="Liber J."/>
            <person name="Desiro A."/>
            <person name="Na H."/>
            <person name="Kennedy M."/>
            <person name="Barry K."/>
            <person name="Grigoriev I.V."/>
            <person name="Miller A.N."/>
            <person name="O'Donnell K."/>
            <person name="Stajich J.E."/>
            <person name="Bonito G."/>
        </authorList>
    </citation>
    <scope>NUCLEOTIDE SEQUENCE</scope>
    <source>
        <strain evidence="3">REB-010B</strain>
    </source>
</reference>
<dbReference type="AlphaFoldDB" id="A0A9P6URD5"/>
<dbReference type="SMART" id="SM00355">
    <property type="entry name" value="ZnF_C2H2"/>
    <property type="match status" value="3"/>
</dbReference>
<accession>A0A9P6URD5</accession>
<feature type="region of interest" description="Disordered" evidence="1">
    <location>
        <begin position="62"/>
        <end position="102"/>
    </location>
</feature>